<gene>
    <name evidence="2" type="ORF">ACFO5W_15960</name>
</gene>
<dbReference type="Proteomes" id="UP001595961">
    <property type="component" value="Unassembled WGS sequence"/>
</dbReference>
<keyword evidence="1" id="KW-0732">Signal</keyword>
<proteinExistence type="predicted"/>
<protein>
    <submittedName>
        <fullName evidence="2">DUF1800 domain-containing protein</fullName>
    </submittedName>
</protein>
<evidence type="ECO:0000313" key="3">
    <source>
        <dbReference type="Proteomes" id="UP001595961"/>
    </source>
</evidence>
<reference evidence="3" key="1">
    <citation type="journal article" date="2019" name="Int. J. Syst. Evol. Microbiol.">
        <title>The Global Catalogue of Microorganisms (GCM) 10K type strain sequencing project: providing services to taxonomists for standard genome sequencing and annotation.</title>
        <authorList>
            <consortium name="The Broad Institute Genomics Platform"/>
            <consortium name="The Broad Institute Genome Sequencing Center for Infectious Disease"/>
            <person name="Wu L."/>
            <person name="Ma J."/>
        </authorList>
    </citation>
    <scope>NUCLEOTIDE SEQUENCE [LARGE SCALE GENOMIC DNA]</scope>
    <source>
        <strain evidence="3">CCM 4481</strain>
    </source>
</reference>
<feature type="signal peptide" evidence="1">
    <location>
        <begin position="1"/>
        <end position="32"/>
    </location>
</feature>
<dbReference type="Pfam" id="PF08811">
    <property type="entry name" value="DUF1800"/>
    <property type="match status" value="1"/>
</dbReference>
<evidence type="ECO:0000256" key="1">
    <source>
        <dbReference type="SAM" id="SignalP"/>
    </source>
</evidence>
<sequence length="519" mass="58672">MRLTLKTPYRSGRPWMALLGLLLVLGPAAAMARDPRPLSDDDIAWLRRDGFELDSATVTRYRELGRSRFLDQQLDQRDSDDRLPAQVTALINSYEVANTPLEQLLTNLRDEQQKIKDMPDGDDKTAVKKAQQQHANDLGQQAQQIELLHAIYGENQLKEQMVWFWLNHFSVYAGKGRVRWVANDYVQNSIRPHALGKFRDLVMATLESPAMMEFLDNAQNAKDHVNENYARELMELHTLGVGSGYTQQDVQQLALILTGSGVAPLRDRPALREHPRYAAMFVHNGMFEFNPRRHDYSDKMLLGQKIKGSGFDEVTEAVKLITRQPACAQFISKKLAEYFVADEPPPELVAKMARTFQHTDGDIAEVLRTMLESKELATSYGKKFKDPMQFVVSSVRMAYDGKPIANAKPLLNWLNQLGEPVFGRLTPDGWPLEGSGWSSSGQMAKRFEIAGAIGTGNNRLLTPEGTVKVGGDFPMLTTRLYYDTFDPRLSPQTRDALAKATSQQEWNTFLLSSPDFNYR</sequence>
<comment type="caution">
    <text evidence="2">The sequence shown here is derived from an EMBL/GenBank/DDBJ whole genome shotgun (WGS) entry which is preliminary data.</text>
</comment>
<dbReference type="EMBL" id="JBHSGA010000018">
    <property type="protein sequence ID" value="MFC4528138.1"/>
    <property type="molecule type" value="Genomic_DNA"/>
</dbReference>
<evidence type="ECO:0000313" key="2">
    <source>
        <dbReference type="EMBL" id="MFC4528138.1"/>
    </source>
</evidence>
<organism evidence="2 3">
    <name type="scientific">Dyella halodurans</name>
    <dbReference type="NCBI Taxonomy" id="1920171"/>
    <lineage>
        <taxon>Bacteria</taxon>
        <taxon>Pseudomonadati</taxon>
        <taxon>Pseudomonadota</taxon>
        <taxon>Gammaproteobacteria</taxon>
        <taxon>Lysobacterales</taxon>
        <taxon>Rhodanobacteraceae</taxon>
        <taxon>Dyella</taxon>
    </lineage>
</organism>
<feature type="chain" id="PRO_5046517094" evidence="1">
    <location>
        <begin position="33"/>
        <end position="519"/>
    </location>
</feature>
<accession>A0ABV9C516</accession>
<dbReference type="RefSeq" id="WP_266148532.1">
    <property type="nucleotide sequence ID" value="NZ_CP064028.1"/>
</dbReference>
<name>A0ABV9C516_9GAMM</name>
<dbReference type="InterPro" id="IPR014917">
    <property type="entry name" value="DUF1800"/>
</dbReference>
<keyword evidence="3" id="KW-1185">Reference proteome</keyword>